<comment type="caution">
    <text evidence="2">The sequence shown here is derived from an EMBL/GenBank/DDBJ whole genome shotgun (WGS) entry which is preliminary data.</text>
</comment>
<accession>A0ABD0RD66</accession>
<dbReference type="EMBL" id="JAMKFB020000004">
    <property type="protein sequence ID" value="KAL0196478.1"/>
    <property type="molecule type" value="Genomic_DNA"/>
</dbReference>
<reference evidence="2 3" key="1">
    <citation type="submission" date="2024-05" db="EMBL/GenBank/DDBJ databases">
        <title>Genome sequencing and assembly of Indian major carp, Cirrhinus mrigala (Hamilton, 1822).</title>
        <authorList>
            <person name="Mohindra V."/>
            <person name="Chowdhury L.M."/>
            <person name="Lal K."/>
            <person name="Jena J.K."/>
        </authorList>
    </citation>
    <scope>NUCLEOTIDE SEQUENCE [LARGE SCALE GENOMIC DNA]</scope>
    <source>
        <strain evidence="2">CM1030</strain>
        <tissue evidence="2">Blood</tissue>
    </source>
</reference>
<sequence length="59" mass="6155">LSFSMPTVLSPAQFVMAGGAFGVAETMNSPEHHGHRLPAATLSPQGPRAQESPQPAQTQ</sequence>
<evidence type="ECO:0000313" key="3">
    <source>
        <dbReference type="Proteomes" id="UP001529510"/>
    </source>
</evidence>
<dbReference type="AlphaFoldDB" id="A0ABD0RD66"/>
<feature type="non-terminal residue" evidence="2">
    <location>
        <position position="59"/>
    </location>
</feature>
<gene>
    <name evidence="2" type="ORF">M9458_010050</name>
</gene>
<proteinExistence type="predicted"/>
<name>A0ABD0RD66_CIRMR</name>
<evidence type="ECO:0000313" key="2">
    <source>
        <dbReference type="EMBL" id="KAL0196478.1"/>
    </source>
</evidence>
<feature type="region of interest" description="Disordered" evidence="1">
    <location>
        <begin position="25"/>
        <end position="59"/>
    </location>
</feature>
<feature type="non-terminal residue" evidence="2">
    <location>
        <position position="1"/>
    </location>
</feature>
<dbReference type="Proteomes" id="UP001529510">
    <property type="component" value="Unassembled WGS sequence"/>
</dbReference>
<organism evidence="2 3">
    <name type="scientific">Cirrhinus mrigala</name>
    <name type="common">Mrigala</name>
    <dbReference type="NCBI Taxonomy" id="683832"/>
    <lineage>
        <taxon>Eukaryota</taxon>
        <taxon>Metazoa</taxon>
        <taxon>Chordata</taxon>
        <taxon>Craniata</taxon>
        <taxon>Vertebrata</taxon>
        <taxon>Euteleostomi</taxon>
        <taxon>Actinopterygii</taxon>
        <taxon>Neopterygii</taxon>
        <taxon>Teleostei</taxon>
        <taxon>Ostariophysi</taxon>
        <taxon>Cypriniformes</taxon>
        <taxon>Cyprinidae</taxon>
        <taxon>Labeoninae</taxon>
        <taxon>Labeonini</taxon>
        <taxon>Cirrhinus</taxon>
    </lineage>
</organism>
<protein>
    <submittedName>
        <fullName evidence="2">Uncharacterized protein</fullName>
    </submittedName>
</protein>
<evidence type="ECO:0000256" key="1">
    <source>
        <dbReference type="SAM" id="MobiDB-lite"/>
    </source>
</evidence>
<keyword evidence="3" id="KW-1185">Reference proteome</keyword>